<reference evidence="9 10" key="2">
    <citation type="journal article" date="2020" name="Microbiol. Resour. Announc.">
        <title>Antarctic desert soil bacteria exhibit high novel natural product potential, evaluated through long-read genome sequencing and comparative genomics.</title>
        <authorList>
            <person name="Benaud N."/>
            <person name="Edwards R.J."/>
            <person name="Amos T.G."/>
            <person name="D'Agostino P.M."/>
            <person name="Gutierrez-Chavez C."/>
            <person name="Montgomery K."/>
            <person name="Nicetic I."/>
            <person name="Ferrari B.C."/>
        </authorList>
    </citation>
    <scope>NUCLEOTIDE SEQUENCE [LARGE SCALE GENOMIC DNA]</scope>
    <source>
        <strain evidence="9 10">SPB151</strain>
    </source>
</reference>
<feature type="transmembrane region" description="Helical" evidence="7">
    <location>
        <begin position="220"/>
        <end position="241"/>
    </location>
</feature>
<evidence type="ECO:0000256" key="4">
    <source>
        <dbReference type="ARBA" id="ARBA00022692"/>
    </source>
</evidence>
<evidence type="ECO:0000259" key="8">
    <source>
        <dbReference type="PROSITE" id="PS50850"/>
    </source>
</evidence>
<feature type="transmembrane region" description="Helical" evidence="7">
    <location>
        <begin position="74"/>
        <end position="95"/>
    </location>
</feature>
<dbReference type="InterPro" id="IPR010290">
    <property type="entry name" value="TM_effector"/>
</dbReference>
<comment type="subcellular location">
    <subcellularLocation>
        <location evidence="1">Cell membrane</location>
        <topology evidence="1">Multi-pass membrane protein</topology>
    </subcellularLocation>
</comment>
<evidence type="ECO:0000256" key="2">
    <source>
        <dbReference type="ARBA" id="ARBA00022448"/>
    </source>
</evidence>
<dbReference type="PROSITE" id="PS50850">
    <property type="entry name" value="MFS"/>
    <property type="match status" value="1"/>
</dbReference>
<dbReference type="KEGG" id="kqi:F1D05_02700"/>
<dbReference type="InterPro" id="IPR020846">
    <property type="entry name" value="MFS_dom"/>
</dbReference>
<feature type="transmembrane region" description="Helical" evidence="7">
    <location>
        <begin position="372"/>
        <end position="390"/>
    </location>
</feature>
<reference evidence="10" key="1">
    <citation type="submission" date="2019-09" db="EMBL/GenBank/DDBJ databases">
        <title>Antimicrobial potential of Antarctic Bacteria.</title>
        <authorList>
            <person name="Benaud N."/>
            <person name="Edwards R.J."/>
            <person name="Ferrari B.C."/>
        </authorList>
    </citation>
    <scope>NUCLEOTIDE SEQUENCE [LARGE SCALE GENOMIC DNA]</scope>
    <source>
        <strain evidence="10">SPB151</strain>
    </source>
</reference>
<name>A0A7G6WSQ3_9ACTN</name>
<feature type="transmembrane region" description="Helical" evidence="7">
    <location>
        <begin position="305"/>
        <end position="327"/>
    </location>
</feature>
<keyword evidence="5 7" id="KW-1133">Transmembrane helix</keyword>
<dbReference type="Pfam" id="PF05977">
    <property type="entry name" value="MFS_3"/>
    <property type="match status" value="1"/>
</dbReference>
<feature type="transmembrane region" description="Helical" evidence="7">
    <location>
        <begin position="47"/>
        <end position="67"/>
    </location>
</feature>
<dbReference type="GO" id="GO:0022857">
    <property type="term" value="F:transmembrane transporter activity"/>
    <property type="evidence" value="ECO:0007669"/>
    <property type="project" value="InterPro"/>
</dbReference>
<evidence type="ECO:0000256" key="5">
    <source>
        <dbReference type="ARBA" id="ARBA00022989"/>
    </source>
</evidence>
<dbReference type="SUPFAM" id="SSF103473">
    <property type="entry name" value="MFS general substrate transporter"/>
    <property type="match status" value="1"/>
</dbReference>
<proteinExistence type="predicted"/>
<organism evidence="9 10">
    <name type="scientific">Kribbella qitaiheensis</name>
    <dbReference type="NCBI Taxonomy" id="1544730"/>
    <lineage>
        <taxon>Bacteria</taxon>
        <taxon>Bacillati</taxon>
        <taxon>Actinomycetota</taxon>
        <taxon>Actinomycetes</taxon>
        <taxon>Propionibacteriales</taxon>
        <taxon>Kribbellaceae</taxon>
        <taxon>Kribbella</taxon>
    </lineage>
</organism>
<evidence type="ECO:0000256" key="7">
    <source>
        <dbReference type="SAM" id="Phobius"/>
    </source>
</evidence>
<gene>
    <name evidence="9" type="ORF">F1D05_02700</name>
</gene>
<accession>A0A7G6WSQ3</accession>
<feature type="transmembrane region" description="Helical" evidence="7">
    <location>
        <begin position="253"/>
        <end position="274"/>
    </location>
</feature>
<dbReference type="RefSeq" id="WP_185445853.1">
    <property type="nucleotide sequence ID" value="NZ_CP043661.1"/>
</dbReference>
<keyword evidence="10" id="KW-1185">Reference proteome</keyword>
<keyword evidence="3" id="KW-1003">Cell membrane</keyword>
<dbReference type="GO" id="GO:0005886">
    <property type="term" value="C:plasma membrane"/>
    <property type="evidence" value="ECO:0007669"/>
    <property type="project" value="UniProtKB-SubCell"/>
</dbReference>
<dbReference type="Proteomes" id="UP000515563">
    <property type="component" value="Chromosome"/>
</dbReference>
<evidence type="ECO:0000256" key="1">
    <source>
        <dbReference type="ARBA" id="ARBA00004651"/>
    </source>
</evidence>
<feature type="transmembrane region" description="Helical" evidence="7">
    <location>
        <begin position="339"/>
        <end position="360"/>
    </location>
</feature>
<sequence length="415" mass="43434">MTTLVQNREYRLLWTSQAASEFGFSTAMIAFPLVVLTTTGSATASGLVLGAAAAARLLAGVPAGVLIDRWNRKTVMVVCEAVQALAVASLVVALWWDVASVAHMVVVAAILGLCTALFEPAEYSCLPALVPARQLPAAVAMNTARSHLGQLAGTAAGGFLFAVGRFLPFAVEVLSHLFACIRLMFLRVPPRTQRRESTSRFRDELGEGLRWMWRQRHIRAVALCAVSLNAFFTAYYIVIIVLTAARGVTAGEIGVMAAMLGAGGILGAVAAPALCRRLSPYALIVMVFWVLAVLAPLAVVIDSGYLMGALFAAMAFLPPSANTAIATQQLLLTPERMRGRLSGVMAVATGTASAVGPPLGGLLAELLPGSRAVLLCTAGMAAVALLATIAPPLRTFPRLTDAVADSPRQKGTPDG</sequence>
<keyword evidence="6 7" id="KW-0472">Membrane</keyword>
<dbReference type="PANTHER" id="PTHR23513">
    <property type="entry name" value="INTEGRAL MEMBRANE EFFLUX PROTEIN-RELATED"/>
    <property type="match status" value="1"/>
</dbReference>
<dbReference type="InterPro" id="IPR036259">
    <property type="entry name" value="MFS_trans_sf"/>
</dbReference>
<keyword evidence="4 7" id="KW-0812">Transmembrane</keyword>
<dbReference type="Gene3D" id="1.20.1250.20">
    <property type="entry name" value="MFS general substrate transporter like domains"/>
    <property type="match status" value="1"/>
</dbReference>
<protein>
    <submittedName>
        <fullName evidence="9">MFS transporter</fullName>
    </submittedName>
</protein>
<evidence type="ECO:0000313" key="9">
    <source>
        <dbReference type="EMBL" id="QNE17018.1"/>
    </source>
</evidence>
<feature type="domain" description="Major facilitator superfamily (MFS) profile" evidence="8">
    <location>
        <begin position="1"/>
        <end position="396"/>
    </location>
</feature>
<feature type="transmembrane region" description="Helical" evidence="7">
    <location>
        <begin position="12"/>
        <end position="35"/>
    </location>
</feature>
<evidence type="ECO:0000256" key="6">
    <source>
        <dbReference type="ARBA" id="ARBA00023136"/>
    </source>
</evidence>
<dbReference type="AlphaFoldDB" id="A0A7G6WSQ3"/>
<evidence type="ECO:0000313" key="10">
    <source>
        <dbReference type="Proteomes" id="UP000515563"/>
    </source>
</evidence>
<dbReference type="PANTHER" id="PTHR23513:SF6">
    <property type="entry name" value="MAJOR FACILITATOR SUPERFAMILY ASSOCIATED DOMAIN-CONTAINING PROTEIN"/>
    <property type="match status" value="1"/>
</dbReference>
<keyword evidence="2" id="KW-0813">Transport</keyword>
<dbReference type="CDD" id="cd06173">
    <property type="entry name" value="MFS_MefA_like"/>
    <property type="match status" value="1"/>
</dbReference>
<feature type="transmembrane region" description="Helical" evidence="7">
    <location>
        <begin position="281"/>
        <end position="299"/>
    </location>
</feature>
<dbReference type="EMBL" id="CP043661">
    <property type="protein sequence ID" value="QNE17018.1"/>
    <property type="molecule type" value="Genomic_DNA"/>
</dbReference>
<feature type="transmembrane region" description="Helical" evidence="7">
    <location>
        <begin position="173"/>
        <end position="190"/>
    </location>
</feature>
<evidence type="ECO:0000256" key="3">
    <source>
        <dbReference type="ARBA" id="ARBA00022475"/>
    </source>
</evidence>